<dbReference type="SUPFAM" id="SSF54928">
    <property type="entry name" value="RNA-binding domain, RBD"/>
    <property type="match status" value="1"/>
</dbReference>
<dbReference type="InParanoid" id="A0A251SSF7"/>
<dbReference type="Proteomes" id="UP000215914">
    <property type="component" value="Chromosome 13"/>
</dbReference>
<gene>
    <name evidence="5" type="ORF">HannXRQ_Chr13g0402141</name>
</gene>
<dbReference type="SMART" id="SM00360">
    <property type="entry name" value="RRM"/>
    <property type="match status" value="1"/>
</dbReference>
<keyword evidence="3" id="KW-0812">Transmembrane</keyword>
<dbReference type="PANTHER" id="PTHR10352">
    <property type="entry name" value="EUKARYOTIC TRANSLATION INITIATION FACTOR 3 SUBUNIT G"/>
    <property type="match status" value="1"/>
</dbReference>
<dbReference type="Gene3D" id="3.30.70.330">
    <property type="match status" value="1"/>
</dbReference>
<evidence type="ECO:0000256" key="1">
    <source>
        <dbReference type="ARBA" id="ARBA00022884"/>
    </source>
</evidence>
<keyword evidence="3" id="KW-0472">Membrane</keyword>
<dbReference type="InterPro" id="IPR012677">
    <property type="entry name" value="Nucleotide-bd_a/b_plait_sf"/>
</dbReference>
<evidence type="ECO:0000259" key="4">
    <source>
        <dbReference type="PROSITE" id="PS50102"/>
    </source>
</evidence>
<sequence>MCIRIFFMKSPDQAATIGTVLDGHALILQLCRVKNNDRVKEKVGEDQSSTKLIVRNVAFEATEKELRQLFSPFGQVKSLRLPTRFGKHIGFAFVEYVTKQETKNALQALSNLIYMGVICPENGGFAICSHQFRNHIYRFRTICYTIVCSSMAPWTLAGPLPFHHRRLVGASIQIKLIQIETVASLFLLLEASTIRFPETLKYHTLLLLLPAFILSESLVLFQNPHLIFFNYGHSFKSLCAHLHQHAHLPPDQVWGFLKIFLLRIAGFLLPCYIMVWAISILQRRRQQQELEWRLFGMQSITAGFGRVSTMLALGSLSYFGGKEHKSYSFDSFSSTGSMNPMIWTMVPPPFQQMAPAPWFPPLRFHLKAMDVEDSCVITHVQYKLFRIHVSKNKGRHKGGVKHSSDDTGSSVKFVSCELCLTHPLCLSLFLLT</sequence>
<evidence type="ECO:0000313" key="6">
    <source>
        <dbReference type="Proteomes" id="UP000215914"/>
    </source>
</evidence>
<dbReference type="GO" id="GO:0003723">
    <property type="term" value="F:RNA binding"/>
    <property type="evidence" value="ECO:0007669"/>
    <property type="project" value="UniProtKB-UniRule"/>
</dbReference>
<dbReference type="Pfam" id="PF12428">
    <property type="entry name" value="DUF3675"/>
    <property type="match status" value="1"/>
</dbReference>
<dbReference type="Pfam" id="PF00076">
    <property type="entry name" value="RRM_1"/>
    <property type="match status" value="1"/>
</dbReference>
<feature type="transmembrane region" description="Helical" evidence="3">
    <location>
        <begin position="202"/>
        <end position="221"/>
    </location>
</feature>
<dbReference type="InterPro" id="IPR000504">
    <property type="entry name" value="RRM_dom"/>
</dbReference>
<evidence type="ECO:0000313" key="5">
    <source>
        <dbReference type="EMBL" id="OTG01442.1"/>
    </source>
</evidence>
<keyword evidence="6" id="KW-1185">Reference proteome</keyword>
<organism evidence="5 6">
    <name type="scientific">Helianthus annuus</name>
    <name type="common">Common sunflower</name>
    <dbReference type="NCBI Taxonomy" id="4232"/>
    <lineage>
        <taxon>Eukaryota</taxon>
        <taxon>Viridiplantae</taxon>
        <taxon>Streptophyta</taxon>
        <taxon>Embryophyta</taxon>
        <taxon>Tracheophyta</taxon>
        <taxon>Spermatophyta</taxon>
        <taxon>Magnoliopsida</taxon>
        <taxon>eudicotyledons</taxon>
        <taxon>Gunneridae</taxon>
        <taxon>Pentapetalae</taxon>
        <taxon>asterids</taxon>
        <taxon>campanulids</taxon>
        <taxon>Asterales</taxon>
        <taxon>Asteraceae</taxon>
        <taxon>Asteroideae</taxon>
        <taxon>Heliantheae alliance</taxon>
        <taxon>Heliantheae</taxon>
        <taxon>Helianthus</taxon>
    </lineage>
</organism>
<dbReference type="EMBL" id="CM007902">
    <property type="protein sequence ID" value="OTG01442.1"/>
    <property type="molecule type" value="Genomic_DNA"/>
</dbReference>
<proteinExistence type="predicted"/>
<protein>
    <submittedName>
        <fullName evidence="5">Putative nucleotide-binding alpha-beta plait domain-containing protein</fullName>
    </submittedName>
</protein>
<evidence type="ECO:0000256" key="3">
    <source>
        <dbReference type="SAM" id="Phobius"/>
    </source>
</evidence>
<dbReference type="PROSITE" id="PS50102">
    <property type="entry name" value="RRM"/>
    <property type="match status" value="1"/>
</dbReference>
<dbReference type="AlphaFoldDB" id="A0A251SSF7"/>
<evidence type="ECO:0000256" key="2">
    <source>
        <dbReference type="PROSITE-ProRule" id="PRU00176"/>
    </source>
</evidence>
<reference evidence="6" key="1">
    <citation type="journal article" date="2017" name="Nature">
        <title>The sunflower genome provides insights into oil metabolism, flowering and Asterid evolution.</title>
        <authorList>
            <person name="Badouin H."/>
            <person name="Gouzy J."/>
            <person name="Grassa C.J."/>
            <person name="Murat F."/>
            <person name="Staton S.E."/>
            <person name="Cottret L."/>
            <person name="Lelandais-Briere C."/>
            <person name="Owens G.L."/>
            <person name="Carrere S."/>
            <person name="Mayjonade B."/>
            <person name="Legrand L."/>
            <person name="Gill N."/>
            <person name="Kane N.C."/>
            <person name="Bowers J.E."/>
            <person name="Hubner S."/>
            <person name="Bellec A."/>
            <person name="Berard A."/>
            <person name="Berges H."/>
            <person name="Blanchet N."/>
            <person name="Boniface M.C."/>
            <person name="Brunel D."/>
            <person name="Catrice O."/>
            <person name="Chaidir N."/>
            <person name="Claudel C."/>
            <person name="Donnadieu C."/>
            <person name="Faraut T."/>
            <person name="Fievet G."/>
            <person name="Helmstetter N."/>
            <person name="King M."/>
            <person name="Knapp S.J."/>
            <person name="Lai Z."/>
            <person name="Le Paslier M.C."/>
            <person name="Lippi Y."/>
            <person name="Lorenzon L."/>
            <person name="Mandel J.R."/>
            <person name="Marage G."/>
            <person name="Marchand G."/>
            <person name="Marquand E."/>
            <person name="Bret-Mestries E."/>
            <person name="Morien E."/>
            <person name="Nambeesan S."/>
            <person name="Nguyen T."/>
            <person name="Pegot-Espagnet P."/>
            <person name="Pouilly N."/>
            <person name="Raftis F."/>
            <person name="Sallet E."/>
            <person name="Schiex T."/>
            <person name="Thomas J."/>
            <person name="Vandecasteele C."/>
            <person name="Vares D."/>
            <person name="Vear F."/>
            <person name="Vautrin S."/>
            <person name="Crespi M."/>
            <person name="Mangin B."/>
            <person name="Burke J.M."/>
            <person name="Salse J."/>
            <person name="Munos S."/>
            <person name="Vincourt P."/>
            <person name="Rieseberg L.H."/>
            <person name="Langlade N.B."/>
        </authorList>
    </citation>
    <scope>NUCLEOTIDE SEQUENCE [LARGE SCALE GENOMIC DNA]</scope>
    <source>
        <strain evidence="6">cv. SF193</strain>
    </source>
</reference>
<name>A0A251SSF7_HELAN</name>
<keyword evidence="3" id="KW-1133">Transmembrane helix</keyword>
<dbReference type="InterPro" id="IPR035979">
    <property type="entry name" value="RBD_domain_sf"/>
</dbReference>
<dbReference type="STRING" id="4232.A0A251SSF7"/>
<feature type="domain" description="RRM" evidence="4">
    <location>
        <begin position="50"/>
        <end position="116"/>
    </location>
</feature>
<keyword evidence="1 2" id="KW-0694">RNA-binding</keyword>
<dbReference type="InterPro" id="IPR022143">
    <property type="entry name" value="DUF3675"/>
</dbReference>
<feature type="transmembrane region" description="Helical" evidence="3">
    <location>
        <begin position="260"/>
        <end position="281"/>
    </location>
</feature>
<accession>A0A251SSF7</accession>